<keyword evidence="1" id="KW-0540">Nuclease</keyword>
<keyword evidence="7" id="KW-1185">Reference proteome</keyword>
<dbReference type="GO" id="GO:0004519">
    <property type="term" value="F:endonuclease activity"/>
    <property type="evidence" value="ECO:0007669"/>
    <property type="project" value="UniProtKB-KW"/>
</dbReference>
<dbReference type="Proteomes" id="UP000813068">
    <property type="component" value="Unassembled WGS sequence"/>
</dbReference>
<evidence type="ECO:0000256" key="5">
    <source>
        <dbReference type="ARBA" id="ARBA00023204"/>
    </source>
</evidence>
<keyword evidence="3" id="KW-0227">DNA damage</keyword>
<dbReference type="Pfam" id="PF03852">
    <property type="entry name" value="Vsr"/>
    <property type="match status" value="1"/>
</dbReference>
<proteinExistence type="predicted"/>
<gene>
    <name evidence="6" type="ORF">KRX52_10690</name>
</gene>
<evidence type="ECO:0000256" key="2">
    <source>
        <dbReference type="ARBA" id="ARBA00022759"/>
    </source>
</evidence>
<accession>A0ABS6MY09</accession>
<protein>
    <submittedName>
        <fullName evidence="6">Very short patch repair endonuclease</fullName>
    </submittedName>
</protein>
<evidence type="ECO:0000313" key="6">
    <source>
        <dbReference type="EMBL" id="MBV2133264.1"/>
    </source>
</evidence>
<dbReference type="EMBL" id="JAHRGL010000023">
    <property type="protein sequence ID" value="MBV2133264.1"/>
    <property type="molecule type" value="Genomic_DNA"/>
</dbReference>
<sequence>MTDVVSSEKRSQMMSGIRSKDTQPEMIVRRALHARGFRYRLHVKDLPGKPDLVFPRYRSVLLIHGCFWHGHDCHLFKVPGTRTEFWLGKIGRNRERDAEVKKALTELGWRVLEVWECELRAARKAGYLPVVERVAAWLSSTALDNENQAWKASGSISPA</sequence>
<comment type="caution">
    <text evidence="6">The sequence shown here is derived from an EMBL/GenBank/DDBJ whole genome shotgun (WGS) entry which is preliminary data.</text>
</comment>
<keyword evidence="5" id="KW-0234">DNA repair</keyword>
<reference evidence="6 7" key="1">
    <citation type="submission" date="2021-06" db="EMBL/GenBank/DDBJ databases">
        <title>Differences between aerobic and microaerobic xylene degrading microbial communities.</title>
        <authorList>
            <person name="Banerjee S."/>
            <person name="Tancsics A."/>
        </authorList>
    </citation>
    <scope>NUCLEOTIDE SEQUENCE [LARGE SCALE GENOMIC DNA]</scope>
    <source>
        <strain evidence="6 7">MAP12</strain>
    </source>
</reference>
<dbReference type="CDD" id="cd00221">
    <property type="entry name" value="Vsr"/>
    <property type="match status" value="1"/>
</dbReference>
<evidence type="ECO:0000256" key="1">
    <source>
        <dbReference type="ARBA" id="ARBA00022722"/>
    </source>
</evidence>
<organism evidence="6 7">
    <name type="scientific">Geopseudomonas aromaticivorans</name>
    <dbReference type="NCBI Taxonomy" id="2849492"/>
    <lineage>
        <taxon>Bacteria</taxon>
        <taxon>Pseudomonadati</taxon>
        <taxon>Pseudomonadota</taxon>
        <taxon>Gammaproteobacteria</taxon>
        <taxon>Pseudomonadales</taxon>
        <taxon>Pseudomonadaceae</taxon>
        <taxon>Geopseudomonas</taxon>
    </lineage>
</organism>
<name>A0ABS6MY09_9GAMM</name>
<dbReference type="RefSeq" id="WP_217681725.1">
    <property type="nucleotide sequence ID" value="NZ_JAHRGL010000023.1"/>
</dbReference>
<dbReference type="NCBIfam" id="TIGR00632">
    <property type="entry name" value="vsr"/>
    <property type="match status" value="1"/>
</dbReference>
<evidence type="ECO:0000256" key="4">
    <source>
        <dbReference type="ARBA" id="ARBA00022801"/>
    </source>
</evidence>
<evidence type="ECO:0000313" key="7">
    <source>
        <dbReference type="Proteomes" id="UP000813068"/>
    </source>
</evidence>
<keyword evidence="2 6" id="KW-0255">Endonuclease</keyword>
<dbReference type="InterPro" id="IPR004603">
    <property type="entry name" value="DNA_mismatch_endonuc_vsr"/>
</dbReference>
<evidence type="ECO:0000256" key="3">
    <source>
        <dbReference type="ARBA" id="ARBA00022763"/>
    </source>
</evidence>
<keyword evidence="4" id="KW-0378">Hydrolase</keyword>